<reference evidence="1 2" key="1">
    <citation type="submission" date="2014-04" db="EMBL/GenBank/DDBJ databases">
        <title>Draft genome sequence of Hydrogenovibrio marinus MH-110, a model organism for aerobic H2 metabolism.</title>
        <authorList>
            <person name="Cha H.J."/>
            <person name="Jo B.H."/>
            <person name="Hwang B.H."/>
        </authorList>
    </citation>
    <scope>NUCLEOTIDE SEQUENCE [LARGE SCALE GENOMIC DNA]</scope>
    <source>
        <strain evidence="1 2">MH-110</strain>
    </source>
</reference>
<gene>
    <name evidence="1" type="ORF">EI16_11545</name>
</gene>
<accession>A0A067A2K8</accession>
<proteinExistence type="predicted"/>
<sequence length="230" mass="26032">MSNEVLLLGLPGCGQSRFAEALRVHCQKQQVQSPICIESLEVGSQTKKRVWTLIDIRSELHHDQAENYLLACLEQSSGVVFVFAESADLTTQAFWQNWLKRQGIDLPVLRWFSQTFAENWHWQSFGDEVLVNQSEFPRLSLQSMEFELGTIYLEHLLFGLDSIKQNLGAEIWRVKASVQTQEYVNPVSIEGTINRWDTYAVEQASGKLTVLGASLDKSLLTEIVEASALV</sequence>
<comment type="caution">
    <text evidence="1">The sequence shown here is derived from an EMBL/GenBank/DDBJ whole genome shotgun (WGS) entry which is preliminary data.</text>
</comment>
<dbReference type="STRING" id="28885.EI16_11545"/>
<evidence type="ECO:0000313" key="2">
    <source>
        <dbReference type="Proteomes" id="UP000027341"/>
    </source>
</evidence>
<evidence type="ECO:0000313" key="1">
    <source>
        <dbReference type="EMBL" id="KDN96861.1"/>
    </source>
</evidence>
<name>A0A067A2K8_HYDMR</name>
<dbReference type="EMBL" id="JMIU01000001">
    <property type="protein sequence ID" value="KDN96861.1"/>
    <property type="molecule type" value="Genomic_DNA"/>
</dbReference>
<evidence type="ECO:0008006" key="3">
    <source>
        <dbReference type="Google" id="ProtNLM"/>
    </source>
</evidence>
<organism evidence="1 2">
    <name type="scientific">Hydrogenovibrio marinus</name>
    <dbReference type="NCBI Taxonomy" id="28885"/>
    <lineage>
        <taxon>Bacteria</taxon>
        <taxon>Pseudomonadati</taxon>
        <taxon>Pseudomonadota</taxon>
        <taxon>Gammaproteobacteria</taxon>
        <taxon>Thiotrichales</taxon>
        <taxon>Piscirickettsiaceae</taxon>
        <taxon>Hydrogenovibrio</taxon>
    </lineage>
</organism>
<dbReference type="AlphaFoldDB" id="A0A067A2K8"/>
<dbReference type="RefSeq" id="WP_029908000.1">
    <property type="nucleotide sequence ID" value="NZ_AP020335.1"/>
</dbReference>
<keyword evidence="2" id="KW-1185">Reference proteome</keyword>
<protein>
    <recommendedName>
        <fullName evidence="3">CobW C-terminal domain-containing protein</fullName>
    </recommendedName>
</protein>
<dbReference type="Proteomes" id="UP000027341">
    <property type="component" value="Unassembled WGS sequence"/>
</dbReference>